<keyword evidence="2" id="KW-1185">Reference proteome</keyword>
<comment type="caution">
    <text evidence="1">The sequence shown here is derived from an EMBL/GenBank/DDBJ whole genome shotgun (WGS) entry which is preliminary data.</text>
</comment>
<dbReference type="Proteomes" id="UP001172680">
    <property type="component" value="Unassembled WGS sequence"/>
</dbReference>
<dbReference type="EMBL" id="JAPDRP010000008">
    <property type="protein sequence ID" value="KAJ9645114.1"/>
    <property type="molecule type" value="Genomic_DNA"/>
</dbReference>
<accession>A0ACC2ZBQ9</accession>
<proteinExistence type="predicted"/>
<reference evidence="1" key="1">
    <citation type="submission" date="2022-10" db="EMBL/GenBank/DDBJ databases">
        <title>Culturing micro-colonial fungi from biological soil crusts in the Mojave desert and describing Neophaeococcomyces mojavensis, and introducing the new genera and species Taxawa tesnikishii.</title>
        <authorList>
            <person name="Kurbessoian T."/>
            <person name="Stajich J.E."/>
        </authorList>
    </citation>
    <scope>NUCLEOTIDE SEQUENCE</scope>
    <source>
        <strain evidence="1">JES_115</strain>
    </source>
</reference>
<name>A0ACC2ZBQ9_9PEZI</name>
<evidence type="ECO:0000313" key="2">
    <source>
        <dbReference type="Proteomes" id="UP001172680"/>
    </source>
</evidence>
<gene>
    <name evidence="1" type="ORF">H2199_003118</name>
</gene>
<sequence>MSTDSLVKGNTQHSRDAKTDSKTVGTTLDNVRINQLSPTATEWLRKVLQTLDSKDIDGYVQFMAEDVEVIFNNGDVTMRGRTDVRKGLAQFWQSFGTLEHDELNIYGTDQNFVHEALNRYTTLDGRAVTIRAVAWIDRNDRGGTVISFDDATQDVRILHNTSILVSGTQIASIFPRSQNVTLPQDTEIVPSEGKIISPFVDTHRHLWQTAFRTIASNTSLAEYFSRYGEFTQVGTVYNADDVYYGQLTGIYESLNAGVTSILDHAHHTWSNDTALAGLNASVASGARVWWCYAIHNLTNGYSRAEQLAYFQDLLEDGPSRNSSTVEVGLAYDMLSLDPPSAVETVLDVASYGILNTSIPLVFSHGSFLSVEDVQLLRSTNQYLSITPESEMHYGHTHPISHLAQDQAALGVDTHFTFSADIVTQARLWLQVVRRLLYQQVLENWRIPRNNPMSVNQAFLLATRAGGLALRRPDIGVLREGAKADIVVFDGSSPNMLGWVDPVAAVVLHSNVGDVQHVMVDGQFKKRDFELTVGDDYEEVQQRFLESARRIQAIWEATPLPDLQGEFQSGSGIYYADAMTVDVVRGNGTGY</sequence>
<evidence type="ECO:0000313" key="1">
    <source>
        <dbReference type="EMBL" id="KAJ9645114.1"/>
    </source>
</evidence>
<protein>
    <submittedName>
        <fullName evidence="1">Uncharacterized protein</fullName>
    </submittedName>
</protein>
<organism evidence="1 2">
    <name type="scientific">Coniosporium tulheliwenetii</name>
    <dbReference type="NCBI Taxonomy" id="3383036"/>
    <lineage>
        <taxon>Eukaryota</taxon>
        <taxon>Fungi</taxon>
        <taxon>Dikarya</taxon>
        <taxon>Ascomycota</taxon>
        <taxon>Pezizomycotina</taxon>
        <taxon>Dothideomycetes</taxon>
        <taxon>Dothideomycetes incertae sedis</taxon>
        <taxon>Coniosporium</taxon>
    </lineage>
</organism>